<proteinExistence type="predicted"/>
<keyword evidence="2" id="KW-1185">Reference proteome</keyword>
<evidence type="ECO:0000313" key="1">
    <source>
        <dbReference type="EMBL" id="KAH7123726.1"/>
    </source>
</evidence>
<protein>
    <submittedName>
        <fullName evidence="1">Uncharacterized protein</fullName>
    </submittedName>
</protein>
<sequence length="214" mass="24686">MYLGRTYFGHSLYILCTSQFFLFSFPPNHKPPWTLRQVNFGFVIPQLSHPLVDIRRQYGVHCVVPRHLTTTTFTTIPCVAKFALCITKDWPKSLVLLLLPLVPTRAVYYNFSTFLSHGSFPEPRFSARSHPFPRSTFRERGVVRDSFCAICVSSVSPSPIASTCAQSLPRDFPGRLCNWWVGFRPNAHSSRQNLRDRRDVFRSVAFSSKNMYRM</sequence>
<dbReference type="Proteomes" id="UP000700596">
    <property type="component" value="Unassembled WGS sequence"/>
</dbReference>
<dbReference type="EMBL" id="JAGMWT010000008">
    <property type="protein sequence ID" value="KAH7123726.1"/>
    <property type="molecule type" value="Genomic_DNA"/>
</dbReference>
<reference evidence="1" key="1">
    <citation type="journal article" date="2021" name="Nat. Commun.">
        <title>Genetic determinants of endophytism in the Arabidopsis root mycobiome.</title>
        <authorList>
            <person name="Mesny F."/>
            <person name="Miyauchi S."/>
            <person name="Thiergart T."/>
            <person name="Pickel B."/>
            <person name="Atanasova L."/>
            <person name="Karlsson M."/>
            <person name="Huettel B."/>
            <person name="Barry K.W."/>
            <person name="Haridas S."/>
            <person name="Chen C."/>
            <person name="Bauer D."/>
            <person name="Andreopoulos W."/>
            <person name="Pangilinan J."/>
            <person name="LaButti K."/>
            <person name="Riley R."/>
            <person name="Lipzen A."/>
            <person name="Clum A."/>
            <person name="Drula E."/>
            <person name="Henrissat B."/>
            <person name="Kohler A."/>
            <person name="Grigoriev I.V."/>
            <person name="Martin F.M."/>
            <person name="Hacquard S."/>
        </authorList>
    </citation>
    <scope>NUCLEOTIDE SEQUENCE</scope>
    <source>
        <strain evidence="1">MPI-CAGE-CH-0243</strain>
    </source>
</reference>
<gene>
    <name evidence="1" type="ORF">B0J11DRAFT_319853</name>
</gene>
<name>A0A9P9DR10_9PLEO</name>
<evidence type="ECO:0000313" key="2">
    <source>
        <dbReference type="Proteomes" id="UP000700596"/>
    </source>
</evidence>
<dbReference type="AlphaFoldDB" id="A0A9P9DR10"/>
<accession>A0A9P9DR10</accession>
<organism evidence="1 2">
    <name type="scientific">Dendryphion nanum</name>
    <dbReference type="NCBI Taxonomy" id="256645"/>
    <lineage>
        <taxon>Eukaryota</taxon>
        <taxon>Fungi</taxon>
        <taxon>Dikarya</taxon>
        <taxon>Ascomycota</taxon>
        <taxon>Pezizomycotina</taxon>
        <taxon>Dothideomycetes</taxon>
        <taxon>Pleosporomycetidae</taxon>
        <taxon>Pleosporales</taxon>
        <taxon>Torulaceae</taxon>
        <taxon>Dendryphion</taxon>
    </lineage>
</organism>
<comment type="caution">
    <text evidence="1">The sequence shown here is derived from an EMBL/GenBank/DDBJ whole genome shotgun (WGS) entry which is preliminary data.</text>
</comment>